<feature type="region of interest" description="Disordered" evidence="1">
    <location>
        <begin position="127"/>
        <end position="147"/>
    </location>
</feature>
<keyword evidence="2" id="KW-1133">Transmembrane helix</keyword>
<accession>A0A7H1NT85</accession>
<sequence>MQENTQSLFVGMTSGQKILASVVVILGLLIIVMTTIIGVAFYKKNFSAASKLSSAGVEQGAPPSRGIIHIASGHQVISAARFTDTKLILLTQPNESSHKNGYSHIIIWDIDKAKSIQDITILPGENAFEKGGDLQSGSSRRDEGRKE</sequence>
<keyword evidence="4" id="KW-1185">Reference proteome</keyword>
<dbReference type="AlphaFoldDB" id="A0A7H1NT85"/>
<keyword evidence="2" id="KW-0472">Membrane</keyword>
<organism evidence="3 4">
    <name type="scientific">Entomobacter blattae</name>
    <dbReference type="NCBI Taxonomy" id="2762277"/>
    <lineage>
        <taxon>Bacteria</taxon>
        <taxon>Pseudomonadati</taxon>
        <taxon>Pseudomonadota</taxon>
        <taxon>Alphaproteobacteria</taxon>
        <taxon>Acetobacterales</taxon>
        <taxon>Acetobacteraceae</taxon>
        <taxon>Entomobacter</taxon>
    </lineage>
</organism>
<keyword evidence="2" id="KW-0812">Transmembrane</keyword>
<evidence type="ECO:0000256" key="1">
    <source>
        <dbReference type="SAM" id="MobiDB-lite"/>
    </source>
</evidence>
<evidence type="ECO:0000313" key="3">
    <source>
        <dbReference type="EMBL" id="QNT78995.1"/>
    </source>
</evidence>
<proteinExistence type="predicted"/>
<dbReference type="EMBL" id="CP060244">
    <property type="protein sequence ID" value="QNT78995.1"/>
    <property type="molecule type" value="Genomic_DNA"/>
</dbReference>
<protein>
    <submittedName>
        <fullName evidence="3">Uncharacterized protein</fullName>
    </submittedName>
</protein>
<evidence type="ECO:0000313" key="4">
    <source>
        <dbReference type="Proteomes" id="UP000516349"/>
    </source>
</evidence>
<dbReference type="RefSeq" id="WP_203413202.1">
    <property type="nucleotide sequence ID" value="NZ_CP060244.1"/>
</dbReference>
<gene>
    <name evidence="3" type="ORF">JGUZn3_17790</name>
</gene>
<dbReference type="Proteomes" id="UP000516349">
    <property type="component" value="Chromosome"/>
</dbReference>
<reference evidence="3 4" key="1">
    <citation type="submission" date="2020-08" db="EMBL/GenBank/DDBJ databases">
        <title>Complete genome sequence of Entomobacter blattae G55GP.</title>
        <authorList>
            <person name="Poehlein A."/>
            <person name="Guzman J."/>
            <person name="Daniel R."/>
            <person name="Vilcinskas A."/>
        </authorList>
    </citation>
    <scope>NUCLEOTIDE SEQUENCE [LARGE SCALE GENOMIC DNA]</scope>
    <source>
        <strain evidence="3 4">G55GP</strain>
    </source>
</reference>
<feature type="transmembrane region" description="Helical" evidence="2">
    <location>
        <begin position="18"/>
        <end position="42"/>
    </location>
</feature>
<name>A0A7H1NT85_9PROT</name>
<evidence type="ECO:0000256" key="2">
    <source>
        <dbReference type="SAM" id="Phobius"/>
    </source>
</evidence>
<dbReference type="KEGG" id="ebla:JGUZn3_17790"/>